<keyword evidence="1" id="KW-0472">Membrane</keyword>
<protein>
    <submittedName>
        <fullName evidence="2">Uncharacterized protein</fullName>
    </submittedName>
</protein>
<proteinExistence type="predicted"/>
<organism evidence="2 3">
    <name type="scientific">Lineolata rhizophorae</name>
    <dbReference type="NCBI Taxonomy" id="578093"/>
    <lineage>
        <taxon>Eukaryota</taxon>
        <taxon>Fungi</taxon>
        <taxon>Dikarya</taxon>
        <taxon>Ascomycota</taxon>
        <taxon>Pezizomycotina</taxon>
        <taxon>Dothideomycetes</taxon>
        <taxon>Dothideomycetes incertae sedis</taxon>
        <taxon>Lineolatales</taxon>
        <taxon>Lineolataceae</taxon>
        <taxon>Lineolata</taxon>
    </lineage>
</organism>
<name>A0A6A6NPU6_9PEZI</name>
<feature type="transmembrane region" description="Helical" evidence="1">
    <location>
        <begin position="68"/>
        <end position="86"/>
    </location>
</feature>
<evidence type="ECO:0000313" key="3">
    <source>
        <dbReference type="Proteomes" id="UP000799766"/>
    </source>
</evidence>
<sequence length="99" mass="11289">MLDYSVFFLFAGFAVLGLTLSLCMPFCLRGSVWFSCLFCAVLCGFVCQADCMAWSIVIVSYFCLSGQVFLLFTFAYGWYIVCLSYGRRRTKLNDIRISM</sequence>
<keyword evidence="1" id="KW-1133">Transmembrane helix</keyword>
<dbReference type="EMBL" id="MU001698">
    <property type="protein sequence ID" value="KAF2453323.1"/>
    <property type="molecule type" value="Genomic_DNA"/>
</dbReference>
<keyword evidence="3" id="KW-1185">Reference proteome</keyword>
<evidence type="ECO:0000313" key="2">
    <source>
        <dbReference type="EMBL" id="KAF2453323.1"/>
    </source>
</evidence>
<dbReference type="Proteomes" id="UP000799766">
    <property type="component" value="Unassembled WGS sequence"/>
</dbReference>
<feature type="transmembrane region" description="Helical" evidence="1">
    <location>
        <begin position="6"/>
        <end position="28"/>
    </location>
</feature>
<gene>
    <name evidence="2" type="ORF">BDY21DRAFT_128909</name>
</gene>
<keyword evidence="1" id="KW-0812">Transmembrane</keyword>
<evidence type="ECO:0000256" key="1">
    <source>
        <dbReference type="SAM" id="Phobius"/>
    </source>
</evidence>
<accession>A0A6A6NPU6</accession>
<feature type="transmembrane region" description="Helical" evidence="1">
    <location>
        <begin position="35"/>
        <end position="62"/>
    </location>
</feature>
<reference evidence="2" key="1">
    <citation type="journal article" date="2020" name="Stud. Mycol.">
        <title>101 Dothideomycetes genomes: a test case for predicting lifestyles and emergence of pathogens.</title>
        <authorList>
            <person name="Haridas S."/>
            <person name="Albert R."/>
            <person name="Binder M."/>
            <person name="Bloem J."/>
            <person name="Labutti K."/>
            <person name="Salamov A."/>
            <person name="Andreopoulos B."/>
            <person name="Baker S."/>
            <person name="Barry K."/>
            <person name="Bills G."/>
            <person name="Bluhm B."/>
            <person name="Cannon C."/>
            <person name="Castanera R."/>
            <person name="Culley D."/>
            <person name="Daum C."/>
            <person name="Ezra D."/>
            <person name="Gonzalez J."/>
            <person name="Henrissat B."/>
            <person name="Kuo A."/>
            <person name="Liang C."/>
            <person name="Lipzen A."/>
            <person name="Lutzoni F."/>
            <person name="Magnuson J."/>
            <person name="Mondo S."/>
            <person name="Nolan M."/>
            <person name="Ohm R."/>
            <person name="Pangilinan J."/>
            <person name="Park H.-J."/>
            <person name="Ramirez L."/>
            <person name="Alfaro M."/>
            <person name="Sun H."/>
            <person name="Tritt A."/>
            <person name="Yoshinaga Y."/>
            <person name="Zwiers L.-H."/>
            <person name="Turgeon B."/>
            <person name="Goodwin S."/>
            <person name="Spatafora J."/>
            <person name="Crous P."/>
            <person name="Grigoriev I."/>
        </authorList>
    </citation>
    <scope>NUCLEOTIDE SEQUENCE</scope>
    <source>
        <strain evidence="2">ATCC 16933</strain>
    </source>
</reference>
<dbReference type="AlphaFoldDB" id="A0A6A6NPU6"/>